<accession>A0AAF1KW82</accession>
<dbReference type="EMBL" id="CP117256">
    <property type="protein sequence ID" value="WFR98096.1"/>
    <property type="molecule type" value="Genomic_DNA"/>
</dbReference>
<keyword evidence="2" id="KW-1185">Reference proteome</keyword>
<evidence type="ECO:0000313" key="1">
    <source>
        <dbReference type="EMBL" id="WFR98096.1"/>
    </source>
</evidence>
<geneLocation type="plasmid" evidence="1 2">
    <name>pRt1078</name>
</geneLocation>
<dbReference type="Proteomes" id="UP000249499">
    <property type="component" value="Plasmid pRt1078"/>
</dbReference>
<protein>
    <recommendedName>
        <fullName evidence="3">SMI1/KNR4 family protein</fullName>
    </recommendedName>
</protein>
<reference evidence="1 2" key="1">
    <citation type="journal article" date="2018" name="Sci. Rep.">
        <title>Rhizobium tumorigenes sp. nov., a novel plant tumorigenic bacterium isolated from cane gall tumors on thornless blackberry.</title>
        <authorList>
            <person name="Kuzmanovi N."/>
            <person name="Smalla K."/>
            <person name="Gronow S."/>
            <person name="PuBawska J."/>
        </authorList>
    </citation>
    <scope>NUCLEOTIDE SEQUENCE [LARGE SCALE GENOMIC DNA]</scope>
    <source>
        <strain evidence="1 2">1078</strain>
    </source>
</reference>
<gene>
    <name evidence="1" type="ORF">PR017_19705</name>
</gene>
<sequence length="118" mass="13228">MDVVDPNKLEELYSNPDVKESIDLKAEDYKPLPPSDPSDWRRMALLALKDGGRGLGLCFYWWKSDADTEPCIVFISGGTINVFVDLEEYAEHLANGTFPEQGDAIYQQLAQDRGTLSD</sequence>
<evidence type="ECO:0000313" key="2">
    <source>
        <dbReference type="Proteomes" id="UP000249499"/>
    </source>
</evidence>
<evidence type="ECO:0008006" key="3">
    <source>
        <dbReference type="Google" id="ProtNLM"/>
    </source>
</evidence>
<proteinExistence type="predicted"/>
<keyword evidence="1" id="KW-0614">Plasmid</keyword>
<organism evidence="1 2">
    <name type="scientific">Rhizobium tumorigenes</name>
    <dbReference type="NCBI Taxonomy" id="2041385"/>
    <lineage>
        <taxon>Bacteria</taxon>
        <taxon>Pseudomonadati</taxon>
        <taxon>Pseudomonadota</taxon>
        <taxon>Alphaproteobacteria</taxon>
        <taxon>Hyphomicrobiales</taxon>
        <taxon>Rhizobiaceae</taxon>
        <taxon>Rhizobium/Agrobacterium group</taxon>
        <taxon>Rhizobium</taxon>
    </lineage>
</organism>
<dbReference type="AlphaFoldDB" id="A0AAF1KW82"/>
<reference evidence="2" key="2">
    <citation type="journal article" date="2023" name="MicrobiologyOpen">
        <title>Genomics of the tumorigenes clade of the family Rhizobiaceae and description of Rhizobium rhododendri sp. nov.</title>
        <authorList>
            <person name="Kuzmanovic N."/>
            <person name="diCenzo G.C."/>
            <person name="Bunk B."/>
            <person name="Sproeer C."/>
            <person name="Fruehling A."/>
            <person name="Neumann-Schaal M."/>
            <person name="Overmann J."/>
            <person name="Smalla K."/>
        </authorList>
    </citation>
    <scope>NUCLEOTIDE SEQUENCE [LARGE SCALE GENOMIC DNA]</scope>
    <source>
        <strain evidence="2">1078</strain>
        <plasmid evidence="2">pRt1078</plasmid>
    </source>
</reference>
<dbReference type="KEGG" id="rtu:PR017_19705"/>
<name>A0AAF1KW82_9HYPH</name>
<dbReference type="RefSeq" id="WP_111219310.1">
    <property type="nucleotide sequence ID" value="NZ_CP117256.1"/>
</dbReference>